<comment type="subcellular location">
    <subcellularLocation>
        <location evidence="1 7">Cell membrane</location>
        <topology evidence="1 7">Multi-pass membrane protein</topology>
    </subcellularLocation>
</comment>
<name>A0A7K1RBU9_AGRVI</name>
<evidence type="ECO:0000256" key="2">
    <source>
        <dbReference type="ARBA" id="ARBA00022448"/>
    </source>
</evidence>
<dbReference type="GO" id="GO:0005886">
    <property type="term" value="C:plasma membrane"/>
    <property type="evidence" value="ECO:0007669"/>
    <property type="project" value="UniProtKB-SubCell"/>
</dbReference>
<evidence type="ECO:0000313" key="10">
    <source>
        <dbReference type="Proteomes" id="UP000440716"/>
    </source>
</evidence>
<sequence>MSLNPVTFLTRTRRQGRIGVTDVLAWLWLILGTLAVLVPVVWAGLSSMKPAAEITRFPPTLLPRDAVEVTVKGYDKPLSLWQVSMDGTTRQMAMVRRIGLKAQMVDPENPQVPVSVDTRTIKPVQSLTVATENYTDPLTRFAFLTFLKNSVFVTVVATALTLIVNALAAFALSKYRFRGDKAVFVLIISTLMIPLTVVMVPAYLVIVGVGLVDNLWGVIIPTIASPTGVFLLRQYMLTIPDELIEAARVDAASEFRIFWRIVLPLTAPALAVLAIFSVLWRWNDFLWPLIVLSSRENFTLQVGLNAFQGEFSVQWNYILAMTFLSLMPVTLVFLFLQKYITTGIAGTGMK</sequence>
<accession>A0A7K1RBU9</accession>
<feature type="transmembrane region" description="Helical" evidence="7">
    <location>
        <begin position="215"/>
        <end position="236"/>
    </location>
</feature>
<evidence type="ECO:0000256" key="5">
    <source>
        <dbReference type="ARBA" id="ARBA00022989"/>
    </source>
</evidence>
<feature type="transmembrane region" description="Helical" evidence="7">
    <location>
        <begin position="23"/>
        <end position="45"/>
    </location>
</feature>
<comment type="caution">
    <text evidence="9">The sequence shown here is derived from an EMBL/GenBank/DDBJ whole genome shotgun (WGS) entry which is preliminary data.</text>
</comment>
<dbReference type="PANTHER" id="PTHR43744">
    <property type="entry name" value="ABC TRANSPORTER PERMEASE PROTEIN MG189-RELATED-RELATED"/>
    <property type="match status" value="1"/>
</dbReference>
<dbReference type="Proteomes" id="UP000440716">
    <property type="component" value="Unassembled WGS sequence"/>
</dbReference>
<gene>
    <name evidence="9" type="ORF">GOZ88_03430</name>
</gene>
<feature type="transmembrane region" description="Helical" evidence="7">
    <location>
        <begin position="257"/>
        <end position="280"/>
    </location>
</feature>
<dbReference type="PROSITE" id="PS50928">
    <property type="entry name" value="ABC_TM1"/>
    <property type="match status" value="1"/>
</dbReference>
<reference evidence="9 10" key="1">
    <citation type="submission" date="2019-12" db="EMBL/GenBank/DDBJ databases">
        <title>Whole-genome sequencing of Allorhizobium vitis.</title>
        <authorList>
            <person name="Gan H.M."/>
            <person name="Szegedi E."/>
            <person name="Burr T."/>
            <person name="Savka M.A."/>
        </authorList>
    </citation>
    <scope>NUCLEOTIDE SEQUENCE [LARGE SCALE GENOMIC DNA]</scope>
    <source>
        <strain evidence="9 10">CG415</strain>
    </source>
</reference>
<dbReference type="EMBL" id="WPHU01000001">
    <property type="protein sequence ID" value="MVA55162.1"/>
    <property type="molecule type" value="Genomic_DNA"/>
</dbReference>
<dbReference type="Pfam" id="PF00528">
    <property type="entry name" value="BPD_transp_1"/>
    <property type="match status" value="1"/>
</dbReference>
<keyword evidence="2 7" id="KW-0813">Transport</keyword>
<feature type="transmembrane region" description="Helical" evidence="7">
    <location>
        <begin position="184"/>
        <end position="209"/>
    </location>
</feature>
<dbReference type="AlphaFoldDB" id="A0A7K1RBU9"/>
<protein>
    <submittedName>
        <fullName evidence="9">ABC transporter permease subunit</fullName>
    </submittedName>
</protein>
<dbReference type="Gene3D" id="1.10.3720.10">
    <property type="entry name" value="MetI-like"/>
    <property type="match status" value="1"/>
</dbReference>
<evidence type="ECO:0000256" key="1">
    <source>
        <dbReference type="ARBA" id="ARBA00004651"/>
    </source>
</evidence>
<dbReference type="PANTHER" id="PTHR43744:SF12">
    <property type="entry name" value="ABC TRANSPORTER PERMEASE PROTEIN MG189-RELATED"/>
    <property type="match status" value="1"/>
</dbReference>
<evidence type="ECO:0000313" key="9">
    <source>
        <dbReference type="EMBL" id="MVA55162.1"/>
    </source>
</evidence>
<keyword evidence="4 7" id="KW-0812">Transmembrane</keyword>
<dbReference type="GO" id="GO:0055085">
    <property type="term" value="P:transmembrane transport"/>
    <property type="evidence" value="ECO:0007669"/>
    <property type="project" value="InterPro"/>
</dbReference>
<feature type="transmembrane region" description="Helical" evidence="7">
    <location>
        <begin position="151"/>
        <end position="172"/>
    </location>
</feature>
<keyword evidence="5 7" id="KW-1133">Transmembrane helix</keyword>
<feature type="domain" description="ABC transmembrane type-1" evidence="8">
    <location>
        <begin position="147"/>
        <end position="336"/>
    </location>
</feature>
<organism evidence="9 10">
    <name type="scientific">Agrobacterium vitis</name>
    <name type="common">Rhizobium vitis</name>
    <dbReference type="NCBI Taxonomy" id="373"/>
    <lineage>
        <taxon>Bacteria</taxon>
        <taxon>Pseudomonadati</taxon>
        <taxon>Pseudomonadota</taxon>
        <taxon>Alphaproteobacteria</taxon>
        <taxon>Hyphomicrobiales</taxon>
        <taxon>Rhizobiaceae</taxon>
        <taxon>Rhizobium/Agrobacterium group</taxon>
        <taxon>Agrobacterium</taxon>
    </lineage>
</organism>
<comment type="similarity">
    <text evidence="7">Belongs to the binding-protein-dependent transport system permease family.</text>
</comment>
<evidence type="ECO:0000256" key="6">
    <source>
        <dbReference type="ARBA" id="ARBA00023136"/>
    </source>
</evidence>
<feature type="transmembrane region" description="Helical" evidence="7">
    <location>
        <begin position="315"/>
        <end position="336"/>
    </location>
</feature>
<evidence type="ECO:0000256" key="4">
    <source>
        <dbReference type="ARBA" id="ARBA00022692"/>
    </source>
</evidence>
<evidence type="ECO:0000256" key="3">
    <source>
        <dbReference type="ARBA" id="ARBA00022475"/>
    </source>
</evidence>
<dbReference type="InterPro" id="IPR000515">
    <property type="entry name" value="MetI-like"/>
</dbReference>
<dbReference type="CDD" id="cd06261">
    <property type="entry name" value="TM_PBP2"/>
    <property type="match status" value="1"/>
</dbReference>
<dbReference type="SUPFAM" id="SSF161098">
    <property type="entry name" value="MetI-like"/>
    <property type="match status" value="1"/>
</dbReference>
<keyword evidence="3" id="KW-1003">Cell membrane</keyword>
<evidence type="ECO:0000259" key="8">
    <source>
        <dbReference type="PROSITE" id="PS50928"/>
    </source>
</evidence>
<dbReference type="RefSeq" id="WP_156590147.1">
    <property type="nucleotide sequence ID" value="NZ_WPHU01000001.1"/>
</dbReference>
<evidence type="ECO:0000256" key="7">
    <source>
        <dbReference type="RuleBase" id="RU363032"/>
    </source>
</evidence>
<keyword evidence="6 7" id="KW-0472">Membrane</keyword>
<dbReference type="InterPro" id="IPR035906">
    <property type="entry name" value="MetI-like_sf"/>
</dbReference>
<proteinExistence type="inferred from homology"/>